<dbReference type="CDD" id="cd06306">
    <property type="entry name" value="PBP1_TorT-like"/>
    <property type="match status" value="1"/>
</dbReference>
<accession>A0A5B8R680</accession>
<evidence type="ECO:0000256" key="2">
    <source>
        <dbReference type="ARBA" id="ARBA00007639"/>
    </source>
</evidence>
<dbReference type="SUPFAM" id="SSF53822">
    <property type="entry name" value="Periplasmic binding protein-like I"/>
    <property type="match status" value="1"/>
</dbReference>
<feature type="domain" description="Periplasmic binding protein" evidence="4">
    <location>
        <begin position="70"/>
        <end position="327"/>
    </location>
</feature>
<evidence type="ECO:0000256" key="3">
    <source>
        <dbReference type="ARBA" id="ARBA00022729"/>
    </source>
</evidence>
<evidence type="ECO:0000259" key="4">
    <source>
        <dbReference type="Pfam" id="PF13407"/>
    </source>
</evidence>
<comment type="similarity">
    <text evidence="2">Belongs to the bacterial solute-binding protein 2 family.</text>
</comment>
<comment type="subcellular location">
    <subcellularLocation>
        <location evidence="1">Cell envelope</location>
    </subcellularLocation>
</comment>
<dbReference type="InterPro" id="IPR028082">
    <property type="entry name" value="Peripla_BP_I"/>
</dbReference>
<organism evidence="5">
    <name type="scientific">uncultured organism</name>
    <dbReference type="NCBI Taxonomy" id="155900"/>
    <lineage>
        <taxon>unclassified sequences</taxon>
        <taxon>environmental samples</taxon>
    </lineage>
</organism>
<protein>
    <submittedName>
        <fullName evidence="5">Periplasmic protein TorT</fullName>
    </submittedName>
</protein>
<dbReference type="PANTHER" id="PTHR46847:SF1">
    <property type="entry name" value="D-ALLOSE-BINDING PERIPLASMIC PROTEIN-RELATED"/>
    <property type="match status" value="1"/>
</dbReference>
<reference evidence="5" key="1">
    <citation type="submission" date="2019-06" db="EMBL/GenBank/DDBJ databases">
        <authorList>
            <person name="Murdoch R.W."/>
            <person name="Fathepure B."/>
        </authorList>
    </citation>
    <scope>NUCLEOTIDE SEQUENCE</scope>
</reference>
<keyword evidence="3" id="KW-0732">Signal</keyword>
<dbReference type="EMBL" id="MN079080">
    <property type="protein sequence ID" value="QEA04116.1"/>
    <property type="molecule type" value="Genomic_DNA"/>
</dbReference>
<name>A0A5B8R680_9ZZZZ</name>
<dbReference type="NCBIfam" id="NF008185">
    <property type="entry name" value="PRK10936.1"/>
    <property type="match status" value="1"/>
</dbReference>
<proteinExistence type="inferred from homology"/>
<dbReference type="Pfam" id="PF13407">
    <property type="entry name" value="Peripla_BP_4"/>
    <property type="match status" value="1"/>
</dbReference>
<dbReference type="PANTHER" id="PTHR46847">
    <property type="entry name" value="D-ALLOSE-BINDING PERIPLASMIC PROTEIN-RELATED"/>
    <property type="match status" value="1"/>
</dbReference>
<dbReference type="GO" id="GO:0030246">
    <property type="term" value="F:carbohydrate binding"/>
    <property type="evidence" value="ECO:0007669"/>
    <property type="project" value="UniProtKB-ARBA"/>
</dbReference>
<sequence length="372" mass="40156">MNARQIMRAGSAAVFGGLLLAASTAQAFDVEAYYGNYDVSGKKAGRPATSLGEARSEEWKAPTPDKPYRIGVSFPHLKDPYWLAVNYGIIDEARKLGVGIDLVAAQGYEDITGQISQVENLRNRGVDGLILAAISYTAQDGLVKSLSADIPVIEVINDIQAPAIAAKTLVSFYTMGYVAGEYVAKDSEGKDRVSVAFLPGPAGSGWAPDTLDGFKQALADHDAEERVDIITVKWGDTGKSVQTSIIENVMNANPDLDYLAGNAVAADAAPDVLRDRDNKPKIVSTFLIPPLYEKIKNGEVAVAPTDFTALQGRMAVDAMVRILNGEKPGEDFPFRAGPKIQPLTPETIDQYDYEDMLGARDWRPVFSVEPKE</sequence>
<evidence type="ECO:0000256" key="1">
    <source>
        <dbReference type="ARBA" id="ARBA00004196"/>
    </source>
</evidence>
<gene>
    <name evidence="5" type="primary">torT</name>
    <name evidence="5" type="ORF">KBTEX_00419</name>
</gene>
<dbReference type="AlphaFoldDB" id="A0A5B8R680"/>
<dbReference type="Gene3D" id="3.40.50.2300">
    <property type="match status" value="2"/>
</dbReference>
<dbReference type="InterPro" id="IPR025997">
    <property type="entry name" value="SBP_2_dom"/>
</dbReference>
<evidence type="ECO:0000313" key="5">
    <source>
        <dbReference type="EMBL" id="QEA04116.1"/>
    </source>
</evidence>